<keyword evidence="9" id="KW-1185">Reference proteome</keyword>
<dbReference type="PANTHER" id="PTHR30158">
    <property type="entry name" value="ACRA/E-RELATED COMPONENT OF DRUG EFFLUX TRANSPORTER"/>
    <property type="match status" value="1"/>
</dbReference>
<dbReference type="InterPro" id="IPR058627">
    <property type="entry name" value="MdtA-like_C"/>
</dbReference>
<dbReference type="Proteomes" id="UP000318717">
    <property type="component" value="Unassembled WGS sequence"/>
</dbReference>
<evidence type="ECO:0000313" key="8">
    <source>
        <dbReference type="EMBL" id="GEA51958.1"/>
    </source>
</evidence>
<gene>
    <name evidence="8" type="ORF">VIN01S_27620</name>
</gene>
<dbReference type="InterPro" id="IPR058624">
    <property type="entry name" value="MdtA-like_HH"/>
</dbReference>
<evidence type="ECO:0000256" key="3">
    <source>
        <dbReference type="SAM" id="Coils"/>
    </source>
</evidence>
<dbReference type="Gene3D" id="1.10.287.470">
    <property type="entry name" value="Helix hairpin bin"/>
    <property type="match status" value="1"/>
</dbReference>
<dbReference type="AlphaFoldDB" id="A0A4Y3HY71"/>
<dbReference type="PROSITE" id="PS51257">
    <property type="entry name" value="PROKAR_LIPOPROTEIN"/>
    <property type="match status" value="1"/>
</dbReference>
<dbReference type="Pfam" id="PF25876">
    <property type="entry name" value="HH_MFP_RND"/>
    <property type="match status" value="1"/>
</dbReference>
<name>A0A4Y3HY71_9VIBR</name>
<dbReference type="InterPro" id="IPR058625">
    <property type="entry name" value="MdtA-like_BSH"/>
</dbReference>
<sequence length="392" mass="41752">MKSYIKKIIDLEKGCSMKKSLLAASLASTLLLVGCGEAQKSQQSATAPTVTVEPTIVIAHQPSKAYVGRIEAVEDVDITAQVTGYLKERHFQEGQIVEKGQLLYTIEPSSFEAQVASAKASVAQAMANLKRAENDYKRAKNLLPKGNISQSEYDTRQAEQLGAAAQLEAAKAQLLLAEVNLSYTKITAPFSGRIADTKVSIGDLLSASSGTLTTLVSLDPVHAAFQLSERERLQLGVDKYEGDGESNSGEVEVTLNLENGQKHPEKGTLDFVGNRIDLTTGTLAVRASVPNSKHTLLPGQHINVVIASTESQPAVVIPRRAVQTDIAGDFVMIVTDGNVAERRNVELGVQTTDGVIVKTGLGEGDKVIVGGLQRVRNGIAVQIADAKPEASE</sequence>
<dbReference type="GO" id="GO:0046677">
    <property type="term" value="P:response to antibiotic"/>
    <property type="evidence" value="ECO:0007669"/>
    <property type="project" value="TreeGrafter"/>
</dbReference>
<accession>A0A4Y3HY71</accession>
<dbReference type="GO" id="GO:0005886">
    <property type="term" value="C:plasma membrane"/>
    <property type="evidence" value="ECO:0007669"/>
    <property type="project" value="TreeGrafter"/>
</dbReference>
<dbReference type="Pfam" id="PF25967">
    <property type="entry name" value="RND-MFP_C"/>
    <property type="match status" value="1"/>
</dbReference>
<keyword evidence="3" id="KW-0175">Coiled coil</keyword>
<comment type="similarity">
    <text evidence="2">Belongs to the membrane fusion protein (MFP) (TC 8.A.1) family.</text>
</comment>
<dbReference type="InterPro" id="IPR058626">
    <property type="entry name" value="MdtA-like_b-barrel"/>
</dbReference>
<dbReference type="NCBIfam" id="TIGR01730">
    <property type="entry name" value="RND_mfp"/>
    <property type="match status" value="1"/>
</dbReference>
<feature type="domain" description="Multidrug resistance protein MdtA-like barrel-sandwich hybrid" evidence="5">
    <location>
        <begin position="75"/>
        <end position="211"/>
    </location>
</feature>
<feature type="domain" description="Multidrug resistance protein MdtA-like alpha-helical hairpin" evidence="4">
    <location>
        <begin position="115"/>
        <end position="184"/>
    </location>
</feature>
<evidence type="ECO:0000259" key="6">
    <source>
        <dbReference type="Pfam" id="PF25944"/>
    </source>
</evidence>
<dbReference type="Pfam" id="PF25917">
    <property type="entry name" value="BSH_RND"/>
    <property type="match status" value="1"/>
</dbReference>
<dbReference type="Gene3D" id="2.40.30.170">
    <property type="match status" value="1"/>
</dbReference>
<dbReference type="Pfam" id="PF25944">
    <property type="entry name" value="Beta-barrel_RND"/>
    <property type="match status" value="1"/>
</dbReference>
<evidence type="ECO:0000256" key="1">
    <source>
        <dbReference type="ARBA" id="ARBA00004519"/>
    </source>
</evidence>
<feature type="coiled-coil region" evidence="3">
    <location>
        <begin position="115"/>
        <end position="142"/>
    </location>
</feature>
<protein>
    <submittedName>
        <fullName evidence="8">MexE family multidrug efflux RND transporter periplasmic adaptor subunit</fullName>
    </submittedName>
</protein>
<evidence type="ECO:0000313" key="9">
    <source>
        <dbReference type="Proteomes" id="UP000318717"/>
    </source>
</evidence>
<dbReference type="Gene3D" id="2.40.420.20">
    <property type="match status" value="1"/>
</dbReference>
<proteinExistence type="inferred from homology"/>
<dbReference type="GO" id="GO:0030313">
    <property type="term" value="C:cell envelope"/>
    <property type="evidence" value="ECO:0007669"/>
    <property type="project" value="UniProtKB-SubCell"/>
</dbReference>
<dbReference type="EMBL" id="BJLF01000014">
    <property type="protein sequence ID" value="GEA51958.1"/>
    <property type="molecule type" value="Genomic_DNA"/>
</dbReference>
<evidence type="ECO:0000259" key="7">
    <source>
        <dbReference type="Pfam" id="PF25967"/>
    </source>
</evidence>
<evidence type="ECO:0000259" key="4">
    <source>
        <dbReference type="Pfam" id="PF25876"/>
    </source>
</evidence>
<feature type="domain" description="Multidrug resistance protein MdtA-like C-terminal permuted SH3" evidence="7">
    <location>
        <begin position="314"/>
        <end position="374"/>
    </location>
</feature>
<reference evidence="8 9" key="1">
    <citation type="submission" date="2019-06" db="EMBL/GenBank/DDBJ databases">
        <title>Whole genome shotgun sequence of Vibrio inusitatus NBRC 102082.</title>
        <authorList>
            <person name="Hosoyama A."/>
            <person name="Uohara A."/>
            <person name="Ohji S."/>
            <person name="Ichikawa N."/>
        </authorList>
    </citation>
    <scope>NUCLEOTIDE SEQUENCE [LARGE SCALE GENOMIC DNA]</scope>
    <source>
        <strain evidence="8 9">NBRC 102082</strain>
    </source>
</reference>
<comment type="subcellular location">
    <subcellularLocation>
        <location evidence="1">Cell inner membrane</location>
        <topology evidence="1">Lipid-anchor</topology>
    </subcellularLocation>
</comment>
<dbReference type="PANTHER" id="PTHR30158:SF10">
    <property type="entry name" value="CATION EFFLUX PUMP"/>
    <property type="match status" value="1"/>
</dbReference>
<feature type="domain" description="Multidrug resistance protein MdtA-like beta-barrel" evidence="6">
    <location>
        <begin position="220"/>
        <end position="307"/>
    </location>
</feature>
<dbReference type="SUPFAM" id="SSF111369">
    <property type="entry name" value="HlyD-like secretion proteins"/>
    <property type="match status" value="1"/>
</dbReference>
<dbReference type="InterPro" id="IPR006143">
    <property type="entry name" value="RND_pump_MFP"/>
</dbReference>
<dbReference type="GO" id="GO:0022857">
    <property type="term" value="F:transmembrane transporter activity"/>
    <property type="evidence" value="ECO:0007669"/>
    <property type="project" value="InterPro"/>
</dbReference>
<evidence type="ECO:0000259" key="5">
    <source>
        <dbReference type="Pfam" id="PF25917"/>
    </source>
</evidence>
<organism evidence="8 9">
    <name type="scientific">Vibrio inusitatus NBRC 102082</name>
    <dbReference type="NCBI Taxonomy" id="1219070"/>
    <lineage>
        <taxon>Bacteria</taxon>
        <taxon>Pseudomonadati</taxon>
        <taxon>Pseudomonadota</taxon>
        <taxon>Gammaproteobacteria</taxon>
        <taxon>Vibrionales</taxon>
        <taxon>Vibrionaceae</taxon>
        <taxon>Vibrio</taxon>
    </lineage>
</organism>
<evidence type="ECO:0000256" key="2">
    <source>
        <dbReference type="ARBA" id="ARBA00009477"/>
    </source>
</evidence>
<comment type="caution">
    <text evidence="8">The sequence shown here is derived from an EMBL/GenBank/DDBJ whole genome shotgun (WGS) entry which is preliminary data.</text>
</comment>
<dbReference type="Gene3D" id="2.40.50.100">
    <property type="match status" value="1"/>
</dbReference>
<dbReference type="OrthoDB" id="9800613at2"/>